<evidence type="ECO:0000313" key="3">
    <source>
        <dbReference type="Proteomes" id="UP000827892"/>
    </source>
</evidence>
<protein>
    <recommendedName>
        <fullName evidence="1">MKRN2 opposite strand protein-like C-terminal domain-containing protein</fullName>
    </recommendedName>
</protein>
<feature type="domain" description="MKRN2 opposite strand protein-like C-terminal" evidence="1">
    <location>
        <begin position="109"/>
        <end position="251"/>
    </location>
</feature>
<accession>A0AAE9DRX9</accession>
<dbReference type="Proteomes" id="UP000827892">
    <property type="component" value="Chromosome II"/>
</dbReference>
<evidence type="ECO:0000313" key="2">
    <source>
        <dbReference type="EMBL" id="ULU08896.1"/>
    </source>
</evidence>
<dbReference type="EMBL" id="CP090892">
    <property type="protein sequence ID" value="ULU08896.1"/>
    <property type="molecule type" value="Genomic_DNA"/>
</dbReference>
<proteinExistence type="predicted"/>
<dbReference type="Pfam" id="PF16044">
    <property type="entry name" value="DUF4796_C"/>
    <property type="match status" value="1"/>
</dbReference>
<dbReference type="PANTHER" id="PTHR33963:SF2">
    <property type="entry name" value="MKRN2 OPPOSITE STRAND PROTEIN"/>
    <property type="match status" value="1"/>
</dbReference>
<reference evidence="2 3" key="1">
    <citation type="submission" date="2022-05" db="EMBL/GenBank/DDBJ databases">
        <title>Chromosome-level reference genomes for two strains of Caenorhabditis briggsae: an improved platform for comparative genomics.</title>
        <authorList>
            <person name="Stevens L."/>
            <person name="Andersen E.C."/>
        </authorList>
    </citation>
    <scope>NUCLEOTIDE SEQUENCE [LARGE SCALE GENOMIC DNA]</scope>
    <source>
        <strain evidence="2">QX1410_ONT</strain>
        <tissue evidence="2">Whole-organism</tissue>
    </source>
</reference>
<dbReference type="InterPro" id="IPR032016">
    <property type="entry name" value="MKRN2OS-like"/>
</dbReference>
<gene>
    <name evidence="2" type="ORF">L3Y34_019843</name>
</gene>
<name>A0AAE9DRX9_CAEBR</name>
<dbReference type="InterPro" id="IPR053921">
    <property type="entry name" value="MKRN2OS-like_C"/>
</dbReference>
<evidence type="ECO:0000259" key="1">
    <source>
        <dbReference type="Pfam" id="PF16044"/>
    </source>
</evidence>
<organism evidence="2 3">
    <name type="scientific">Caenorhabditis briggsae</name>
    <dbReference type="NCBI Taxonomy" id="6238"/>
    <lineage>
        <taxon>Eukaryota</taxon>
        <taxon>Metazoa</taxon>
        <taxon>Ecdysozoa</taxon>
        <taxon>Nematoda</taxon>
        <taxon>Chromadorea</taxon>
        <taxon>Rhabditida</taxon>
        <taxon>Rhabditina</taxon>
        <taxon>Rhabditomorpha</taxon>
        <taxon>Rhabditoidea</taxon>
        <taxon>Rhabditidae</taxon>
        <taxon>Peloderinae</taxon>
        <taxon>Caenorhabditis</taxon>
    </lineage>
</organism>
<dbReference type="PANTHER" id="PTHR33963">
    <property type="entry name" value="MKRN2 OPPOSITE STRAND PROTEIN"/>
    <property type="match status" value="1"/>
</dbReference>
<sequence>MSQNLDFRLCGSVCHIVRRGVCLIQVNCQGYKTLTSVCISVHPDVHVVSVSKSRGLRISVSTRMYISAIFHSGCPTSSLAAEPINFDRIFCSSCHQKASPRNPNWTINRLPCPIVEDHPSCSVVIKPSDGHFRSYKFGDDLHIGIADSRGAVHSFWTQGIETQDSTWQDSLILVSLNSCSYLDKSLKIFKETDTRFCKTKYSDDTWNCFDFVLEFLRFIAFRDYSKLDFSREFTTKKLQAVVKYFTLFEKLKAQN</sequence>
<dbReference type="AlphaFoldDB" id="A0AAE9DRX9"/>